<evidence type="ECO:0000313" key="2">
    <source>
        <dbReference type="Proteomes" id="UP000828390"/>
    </source>
</evidence>
<reference evidence="1" key="1">
    <citation type="journal article" date="2019" name="bioRxiv">
        <title>The Genome of the Zebra Mussel, Dreissena polymorpha: A Resource for Invasive Species Research.</title>
        <authorList>
            <person name="McCartney M.A."/>
            <person name="Auch B."/>
            <person name="Kono T."/>
            <person name="Mallez S."/>
            <person name="Zhang Y."/>
            <person name="Obille A."/>
            <person name="Becker A."/>
            <person name="Abrahante J.E."/>
            <person name="Garbe J."/>
            <person name="Badalamenti J.P."/>
            <person name="Herman A."/>
            <person name="Mangelson H."/>
            <person name="Liachko I."/>
            <person name="Sullivan S."/>
            <person name="Sone E.D."/>
            <person name="Koren S."/>
            <person name="Silverstein K.A.T."/>
            <person name="Beckman K.B."/>
            <person name="Gohl D.M."/>
        </authorList>
    </citation>
    <scope>NUCLEOTIDE SEQUENCE</scope>
    <source>
        <strain evidence="1">Duluth1</strain>
        <tissue evidence="1">Whole animal</tissue>
    </source>
</reference>
<gene>
    <name evidence="1" type="ORF">DPMN_017283</name>
</gene>
<proteinExistence type="predicted"/>
<name>A0A9D4NG63_DREPO</name>
<sequence>MRRKQSLGNRRWRCPSVVPAPLPPCSLTSATSLCRVKQPPLPPLLLPVPPLTTAACLLQWLPPRQLI</sequence>
<organism evidence="1 2">
    <name type="scientific">Dreissena polymorpha</name>
    <name type="common">Zebra mussel</name>
    <name type="synonym">Mytilus polymorpha</name>
    <dbReference type="NCBI Taxonomy" id="45954"/>
    <lineage>
        <taxon>Eukaryota</taxon>
        <taxon>Metazoa</taxon>
        <taxon>Spiralia</taxon>
        <taxon>Lophotrochozoa</taxon>
        <taxon>Mollusca</taxon>
        <taxon>Bivalvia</taxon>
        <taxon>Autobranchia</taxon>
        <taxon>Heteroconchia</taxon>
        <taxon>Euheterodonta</taxon>
        <taxon>Imparidentia</taxon>
        <taxon>Neoheterodontei</taxon>
        <taxon>Myida</taxon>
        <taxon>Dreissenoidea</taxon>
        <taxon>Dreissenidae</taxon>
        <taxon>Dreissena</taxon>
    </lineage>
</organism>
<accession>A0A9D4NG63</accession>
<reference evidence="1" key="2">
    <citation type="submission" date="2020-11" db="EMBL/GenBank/DDBJ databases">
        <authorList>
            <person name="McCartney M.A."/>
            <person name="Auch B."/>
            <person name="Kono T."/>
            <person name="Mallez S."/>
            <person name="Becker A."/>
            <person name="Gohl D.M."/>
            <person name="Silverstein K.A.T."/>
            <person name="Koren S."/>
            <person name="Bechman K.B."/>
            <person name="Herman A."/>
            <person name="Abrahante J.E."/>
            <person name="Garbe J."/>
        </authorList>
    </citation>
    <scope>NUCLEOTIDE SEQUENCE</scope>
    <source>
        <strain evidence="1">Duluth1</strain>
        <tissue evidence="1">Whole animal</tissue>
    </source>
</reference>
<evidence type="ECO:0000313" key="1">
    <source>
        <dbReference type="EMBL" id="KAH3893139.1"/>
    </source>
</evidence>
<dbReference type="AlphaFoldDB" id="A0A9D4NG63"/>
<dbReference type="Proteomes" id="UP000828390">
    <property type="component" value="Unassembled WGS sequence"/>
</dbReference>
<comment type="caution">
    <text evidence="1">The sequence shown here is derived from an EMBL/GenBank/DDBJ whole genome shotgun (WGS) entry which is preliminary data.</text>
</comment>
<dbReference type="EMBL" id="JAIWYP010000001">
    <property type="protein sequence ID" value="KAH3893139.1"/>
    <property type="molecule type" value="Genomic_DNA"/>
</dbReference>
<keyword evidence="2" id="KW-1185">Reference proteome</keyword>
<protein>
    <submittedName>
        <fullName evidence="1">Uncharacterized protein</fullName>
    </submittedName>
</protein>